<dbReference type="Pfam" id="PF04190">
    <property type="entry name" value="GET4"/>
    <property type="match status" value="1"/>
</dbReference>
<evidence type="ECO:0000313" key="2">
    <source>
        <dbReference type="EMBL" id="GLI61650.1"/>
    </source>
</evidence>
<reference evidence="2 3" key="1">
    <citation type="journal article" date="2023" name="IScience">
        <title>Expanded male sex-determining region conserved during the evolution of homothallism in the green alga Volvox.</title>
        <authorList>
            <person name="Yamamoto K."/>
            <person name="Matsuzaki R."/>
            <person name="Mahakham W."/>
            <person name="Heman W."/>
            <person name="Sekimoto H."/>
            <person name="Kawachi M."/>
            <person name="Minakuchi Y."/>
            <person name="Toyoda A."/>
            <person name="Nozaki H."/>
        </authorList>
    </citation>
    <scope>NUCLEOTIDE SEQUENCE [LARGE SCALE GENOMIC DNA]</scope>
    <source>
        <strain evidence="2 3">NIES-4468</strain>
    </source>
</reference>
<dbReference type="EMBL" id="BSDZ01000010">
    <property type="protein sequence ID" value="GLI61650.1"/>
    <property type="molecule type" value="Genomic_DNA"/>
</dbReference>
<accession>A0ABQ5RVL5</accession>
<dbReference type="Gene3D" id="1.25.40.10">
    <property type="entry name" value="Tetratricopeptide repeat domain"/>
    <property type="match status" value="1"/>
</dbReference>
<dbReference type="InterPro" id="IPR011990">
    <property type="entry name" value="TPR-like_helical_dom_sf"/>
</dbReference>
<dbReference type="Proteomes" id="UP001165090">
    <property type="component" value="Unassembled WGS sequence"/>
</dbReference>
<proteinExistence type="inferred from homology"/>
<evidence type="ECO:0008006" key="4">
    <source>
        <dbReference type="Google" id="ProtNLM"/>
    </source>
</evidence>
<dbReference type="PANTHER" id="PTHR12875:SF0">
    <property type="entry name" value="GOLGI TO ER TRAFFIC PROTEIN 4 HOMOLOG"/>
    <property type="match status" value="1"/>
</dbReference>
<sequence length="355" mass="38058">MPPSIEKTVARIKETVESGAYYEAQQMYKTSYHRCKARQQLLDAVTILQEGAITQLAHGQSTCGVELGLLLVEAYMSAAMPANADTVSRVLAIIRAFPLPTSTMAGAFLGQAAASSSSAQGAAVDEYARLVAAAVKWAYKSVNASSVLLRSRMASGQAVKLIEGVTSLCRSGAAISSSRIHSAFASYLWKSFGVEGIGRALLHFVRGDDHEEFARALHSCAEGGPKTEVDLWLLRALLQVLAAANSGNRMGQLAYATALHDAFISMSGSLETPTGHFAKLMLQALEHVAVSARAHDVFLLVRERYKDGVLRRDDTLEPLLQRVEGTFFNARHGGSAGGPLGDLFGNLFRTLTEAQ</sequence>
<gene>
    <name evidence="2" type="ORF">VaNZ11_004074</name>
</gene>
<dbReference type="PANTHER" id="PTHR12875">
    <property type="entry name" value="GOLGI TO ER TRAFFIC PROTEIN 4 HOMOLOG"/>
    <property type="match status" value="1"/>
</dbReference>
<keyword evidence="3" id="KW-1185">Reference proteome</keyword>
<dbReference type="InterPro" id="IPR007317">
    <property type="entry name" value="GET4"/>
</dbReference>
<evidence type="ECO:0000256" key="1">
    <source>
        <dbReference type="ARBA" id="ARBA00005351"/>
    </source>
</evidence>
<comment type="caution">
    <text evidence="2">The sequence shown here is derived from an EMBL/GenBank/DDBJ whole genome shotgun (WGS) entry which is preliminary data.</text>
</comment>
<name>A0ABQ5RVL5_9CHLO</name>
<comment type="similarity">
    <text evidence="1">Belongs to the GET4 family.</text>
</comment>
<protein>
    <recommendedName>
        <fullName evidence="4">Golgi to ER traffic protein 4</fullName>
    </recommendedName>
</protein>
<organism evidence="2 3">
    <name type="scientific">Volvox africanus</name>
    <dbReference type="NCBI Taxonomy" id="51714"/>
    <lineage>
        <taxon>Eukaryota</taxon>
        <taxon>Viridiplantae</taxon>
        <taxon>Chlorophyta</taxon>
        <taxon>core chlorophytes</taxon>
        <taxon>Chlorophyceae</taxon>
        <taxon>CS clade</taxon>
        <taxon>Chlamydomonadales</taxon>
        <taxon>Volvocaceae</taxon>
        <taxon>Volvox</taxon>
    </lineage>
</organism>
<evidence type="ECO:0000313" key="3">
    <source>
        <dbReference type="Proteomes" id="UP001165090"/>
    </source>
</evidence>